<dbReference type="PANTHER" id="PTHR22904:SF523">
    <property type="entry name" value="STRESS-INDUCED-PHOSPHOPROTEIN 1"/>
    <property type="match status" value="1"/>
</dbReference>
<feature type="repeat" description="TPR" evidence="7">
    <location>
        <begin position="16"/>
        <end position="49"/>
    </location>
</feature>
<sequence length="570" mass="66867">MSSMGDVSVDALCEEAAKLKIEGNDLYKAKKFKAAANKYREAIKKDPSNAVYYTNLCICLNHLKLFDEMNTVASKCIDIDENYVKGHYWLIMSLKKKKKFKEAFRQSESSLEKFPDNLDLKLLHSQNAAKVKRCSHANCPNQTTGFNTKDLLKCSSCKVKYYCSKRCQEKDWPQHKFSCRIIRENRSIESYTEGAQQFDCVSCKKRFLITQMRLCRICNASEGYCSSICEENDKQRHEPKCKILQKQAFSKKSINFIRKWYDNIVASLPIAELATHAMTKKEFLSKNPEFFVLFEWCFNGRYCSFVPTKKPEIIYFSDMLDEEVADLKQLFAQYKDSVGPFEVGHVIFSIFWLNGKEIPIKKHKVFDAESYRHLSLEEAMTSSFNHVNNMYNPILPPLWMELFYERLLEQLKEWILDNQILIAFVLASFRSGQSKTLFRPPDEYILVFTFEHGEQLGEVKQIVSYSVKKIADVKNPHERGHFIQKMRESRYNISEEEYTFFLTFKSRKALPKSINRMDFPLPIPISSRQIPLMEEEEIDKEIKRLWKLLLKIPFPKCPPTPEYPKTFYTC</sequence>
<keyword evidence="1" id="KW-0479">Metal-binding</keyword>
<organism evidence="9 10">
    <name type="scientific">Chaetoceros tenuissimus</name>
    <dbReference type="NCBI Taxonomy" id="426638"/>
    <lineage>
        <taxon>Eukaryota</taxon>
        <taxon>Sar</taxon>
        <taxon>Stramenopiles</taxon>
        <taxon>Ochrophyta</taxon>
        <taxon>Bacillariophyta</taxon>
        <taxon>Coscinodiscophyceae</taxon>
        <taxon>Chaetocerotophycidae</taxon>
        <taxon>Chaetocerotales</taxon>
        <taxon>Chaetocerotaceae</taxon>
        <taxon>Chaetoceros</taxon>
    </lineage>
</organism>
<dbReference type="Pfam" id="PF01753">
    <property type="entry name" value="zf-MYND"/>
    <property type="match status" value="1"/>
</dbReference>
<evidence type="ECO:0000313" key="9">
    <source>
        <dbReference type="EMBL" id="GFH46257.1"/>
    </source>
</evidence>
<keyword evidence="4 7" id="KW-0802">TPR repeat</keyword>
<evidence type="ECO:0000256" key="2">
    <source>
        <dbReference type="ARBA" id="ARBA00022737"/>
    </source>
</evidence>
<dbReference type="Gene3D" id="1.25.40.10">
    <property type="entry name" value="Tetratricopeptide repeat domain"/>
    <property type="match status" value="1"/>
</dbReference>
<dbReference type="Gene3D" id="6.10.140.2220">
    <property type="match status" value="1"/>
</dbReference>
<evidence type="ECO:0000259" key="8">
    <source>
        <dbReference type="PROSITE" id="PS50865"/>
    </source>
</evidence>
<evidence type="ECO:0000256" key="7">
    <source>
        <dbReference type="PROSITE-ProRule" id="PRU00339"/>
    </source>
</evidence>
<dbReference type="InterPro" id="IPR019734">
    <property type="entry name" value="TPR_rpt"/>
</dbReference>
<keyword evidence="3 6" id="KW-0863">Zinc-finger</keyword>
<dbReference type="InterPro" id="IPR002893">
    <property type="entry name" value="Znf_MYND"/>
</dbReference>
<keyword evidence="2" id="KW-0677">Repeat</keyword>
<dbReference type="SUPFAM" id="SSF144232">
    <property type="entry name" value="HIT/MYND zinc finger-like"/>
    <property type="match status" value="1"/>
</dbReference>
<proteinExistence type="predicted"/>
<dbReference type="SUPFAM" id="SSF48452">
    <property type="entry name" value="TPR-like"/>
    <property type="match status" value="1"/>
</dbReference>
<gene>
    <name evidence="9" type="ORF">CTEN210_02731</name>
</gene>
<keyword evidence="5" id="KW-0862">Zinc</keyword>
<evidence type="ECO:0000256" key="3">
    <source>
        <dbReference type="ARBA" id="ARBA00022771"/>
    </source>
</evidence>
<evidence type="ECO:0000313" key="10">
    <source>
        <dbReference type="Proteomes" id="UP001054902"/>
    </source>
</evidence>
<name>A0AAD3CHK4_9STRA</name>
<dbReference type="PROSITE" id="PS50005">
    <property type="entry name" value="TPR"/>
    <property type="match status" value="1"/>
</dbReference>
<dbReference type="GO" id="GO:0051879">
    <property type="term" value="F:Hsp90 protein binding"/>
    <property type="evidence" value="ECO:0007669"/>
    <property type="project" value="TreeGrafter"/>
</dbReference>
<accession>A0AAD3CHK4</accession>
<dbReference type="Proteomes" id="UP001054902">
    <property type="component" value="Unassembled WGS sequence"/>
</dbReference>
<evidence type="ECO:0000256" key="5">
    <source>
        <dbReference type="ARBA" id="ARBA00022833"/>
    </source>
</evidence>
<dbReference type="PROSITE" id="PS50865">
    <property type="entry name" value="ZF_MYND_2"/>
    <property type="match status" value="1"/>
</dbReference>
<evidence type="ECO:0000256" key="1">
    <source>
        <dbReference type="ARBA" id="ARBA00022723"/>
    </source>
</evidence>
<keyword evidence="10" id="KW-1185">Reference proteome</keyword>
<dbReference type="AlphaFoldDB" id="A0AAD3CHK4"/>
<protein>
    <recommendedName>
        <fullName evidence="8">MYND-type domain-containing protein</fullName>
    </recommendedName>
</protein>
<dbReference type="InterPro" id="IPR011990">
    <property type="entry name" value="TPR-like_helical_dom_sf"/>
</dbReference>
<evidence type="ECO:0000256" key="6">
    <source>
        <dbReference type="PROSITE-ProRule" id="PRU00134"/>
    </source>
</evidence>
<reference evidence="9 10" key="1">
    <citation type="journal article" date="2021" name="Sci. Rep.">
        <title>The genome of the diatom Chaetoceros tenuissimus carries an ancient integrated fragment of an extant virus.</title>
        <authorList>
            <person name="Hongo Y."/>
            <person name="Kimura K."/>
            <person name="Takaki Y."/>
            <person name="Yoshida Y."/>
            <person name="Baba S."/>
            <person name="Kobayashi G."/>
            <person name="Nagasaki K."/>
            <person name="Hano T."/>
            <person name="Tomaru Y."/>
        </authorList>
    </citation>
    <scope>NUCLEOTIDE SEQUENCE [LARGE SCALE GENOMIC DNA]</scope>
    <source>
        <strain evidence="9 10">NIES-3715</strain>
    </source>
</reference>
<evidence type="ECO:0000256" key="4">
    <source>
        <dbReference type="ARBA" id="ARBA00022803"/>
    </source>
</evidence>
<feature type="domain" description="MYND-type" evidence="8">
    <location>
        <begin position="136"/>
        <end position="179"/>
    </location>
</feature>
<dbReference type="PANTHER" id="PTHR22904">
    <property type="entry name" value="TPR REPEAT CONTAINING PROTEIN"/>
    <property type="match status" value="1"/>
</dbReference>
<dbReference type="EMBL" id="BLLK01000022">
    <property type="protein sequence ID" value="GFH46257.1"/>
    <property type="molecule type" value="Genomic_DNA"/>
</dbReference>
<dbReference type="GO" id="GO:0008270">
    <property type="term" value="F:zinc ion binding"/>
    <property type="evidence" value="ECO:0007669"/>
    <property type="project" value="UniProtKB-KW"/>
</dbReference>
<comment type="caution">
    <text evidence="9">The sequence shown here is derived from an EMBL/GenBank/DDBJ whole genome shotgun (WGS) entry which is preliminary data.</text>
</comment>